<dbReference type="eggNOG" id="arCOG04416">
    <property type="taxonomic scope" value="Archaea"/>
</dbReference>
<dbReference type="KEGG" id="mew:MSWAN_1505"/>
<name>F6D7Z6_METPW</name>
<sequence length="127" mass="13927">MDDAKTNALKMDFLSSDAIASSTSMEKISMIVNKVKDGDLVVIEGGLTPEEEAELIETTMREIDVENFMGIDIYTLEKDEKSFFGLSKKKTIGITIIGPANVMKTVKKKSNFLSMIANLGDSSAQMH</sequence>
<accession>F6D7Z6</accession>
<reference evidence="1 2" key="1">
    <citation type="journal article" date="2014" name="Int. J. Syst. Evol. Microbiol.">
        <title>Methanobacterium paludis sp. nov. and a novel strain of Methanobacterium lacus isolated from northern peatlands.</title>
        <authorList>
            <person name="Cadillo-Quiroz H."/>
            <person name="Brauer S.L."/>
            <person name="Goodson N."/>
            <person name="Yavitt J.B."/>
            <person name="Zinder S.H."/>
        </authorList>
    </citation>
    <scope>NUCLEOTIDE SEQUENCE [LARGE SCALE GENOMIC DNA]</scope>
    <source>
        <strain evidence="2">DSM 25820 / JCM 18151 / SWAN1</strain>
    </source>
</reference>
<dbReference type="AlphaFoldDB" id="F6D7Z6"/>
<dbReference type="EMBL" id="CP002772">
    <property type="protein sequence ID" value="AEG18519.1"/>
    <property type="molecule type" value="Genomic_DNA"/>
</dbReference>
<dbReference type="OrthoDB" id="74375at2157"/>
<evidence type="ECO:0000313" key="2">
    <source>
        <dbReference type="Proteomes" id="UP000009231"/>
    </source>
</evidence>
<dbReference type="Pfam" id="PF09846">
    <property type="entry name" value="OapB"/>
    <property type="match status" value="1"/>
</dbReference>
<evidence type="ECO:0000313" key="1">
    <source>
        <dbReference type="EMBL" id="AEG18519.1"/>
    </source>
</evidence>
<dbReference type="HOGENOM" id="CLU_145183_0_0_2"/>
<dbReference type="GeneID" id="10669012"/>
<dbReference type="STRING" id="868131.MSWAN_1505"/>
<dbReference type="RefSeq" id="WP_013826019.1">
    <property type="nucleotide sequence ID" value="NC_015574.1"/>
</dbReference>
<organism evidence="1 2">
    <name type="scientific">Methanobacterium paludis (strain DSM 25820 / JCM 18151 / SWAN1)</name>
    <dbReference type="NCBI Taxonomy" id="868131"/>
    <lineage>
        <taxon>Archaea</taxon>
        <taxon>Methanobacteriati</taxon>
        <taxon>Methanobacteriota</taxon>
        <taxon>Methanomada group</taxon>
        <taxon>Methanobacteria</taxon>
        <taxon>Methanobacteriales</taxon>
        <taxon>Methanobacteriaceae</taxon>
        <taxon>Methanobacterium</taxon>
    </lineage>
</organism>
<dbReference type="Proteomes" id="UP000009231">
    <property type="component" value="Chromosome"/>
</dbReference>
<protein>
    <submittedName>
        <fullName evidence="1">Uncharacterized conserved protein UCP004977</fullName>
    </submittedName>
</protein>
<dbReference type="PIRSF" id="PIRSF004977">
    <property type="entry name" value="UCP004977"/>
    <property type="match status" value="1"/>
</dbReference>
<keyword evidence="2" id="KW-1185">Reference proteome</keyword>
<proteinExistence type="predicted"/>
<dbReference type="InterPro" id="IPR012017">
    <property type="entry name" value="OapB-like"/>
</dbReference>
<gene>
    <name evidence="1" type="ordered locus">MSWAN_1505</name>
</gene>